<dbReference type="InterPro" id="IPR014030">
    <property type="entry name" value="Ketoacyl_synth_N"/>
</dbReference>
<comment type="caution">
    <text evidence="15">The sequence shown here is derived from an EMBL/GenBank/DDBJ whole genome shotgun (WGS) entry which is preliminary data.</text>
</comment>
<proteinExistence type="inferred from homology"/>
<keyword evidence="6 11" id="KW-0808">Transferase</keyword>
<evidence type="ECO:0000256" key="4">
    <source>
        <dbReference type="ARBA" id="ARBA00014657"/>
    </source>
</evidence>
<keyword evidence="5 11" id="KW-0444">Lipid biosynthesis</keyword>
<name>A0A532V9M8_UNCT6</name>
<dbReference type="NCBIfam" id="TIGR03150">
    <property type="entry name" value="fabF"/>
    <property type="match status" value="1"/>
</dbReference>
<comment type="catalytic activity">
    <reaction evidence="11">
        <text>a fatty acyl-[ACP] + malonyl-[ACP] + H(+) = a 3-oxoacyl-[ACP] + holo-[ACP] + CO2</text>
        <dbReference type="Rhea" id="RHEA:22836"/>
        <dbReference type="Rhea" id="RHEA-COMP:9623"/>
        <dbReference type="Rhea" id="RHEA-COMP:9685"/>
        <dbReference type="Rhea" id="RHEA-COMP:9916"/>
        <dbReference type="Rhea" id="RHEA-COMP:14125"/>
        <dbReference type="ChEBI" id="CHEBI:15378"/>
        <dbReference type="ChEBI" id="CHEBI:16526"/>
        <dbReference type="ChEBI" id="CHEBI:64479"/>
        <dbReference type="ChEBI" id="CHEBI:78449"/>
        <dbReference type="ChEBI" id="CHEBI:78776"/>
        <dbReference type="ChEBI" id="CHEBI:138651"/>
    </reaction>
</comment>
<dbReference type="GO" id="GO:0006633">
    <property type="term" value="P:fatty acid biosynthetic process"/>
    <property type="evidence" value="ECO:0007669"/>
    <property type="project" value="UniProtKB-UniRule"/>
</dbReference>
<comment type="similarity">
    <text evidence="2 11 13">Belongs to the thiolase-like superfamily. Beta-ketoacyl-ACP synthases family.</text>
</comment>
<dbReference type="FunFam" id="3.40.47.10:FF:000009">
    <property type="entry name" value="3-oxoacyl-[acyl-carrier-protein] synthase 2"/>
    <property type="match status" value="1"/>
</dbReference>
<dbReference type="InterPro" id="IPR020841">
    <property type="entry name" value="PKS_Beta-ketoAc_synthase_dom"/>
</dbReference>
<dbReference type="CDD" id="cd00834">
    <property type="entry name" value="KAS_I_II"/>
    <property type="match status" value="1"/>
</dbReference>
<evidence type="ECO:0000256" key="1">
    <source>
        <dbReference type="ARBA" id="ARBA00005194"/>
    </source>
</evidence>
<evidence type="ECO:0000256" key="13">
    <source>
        <dbReference type="RuleBase" id="RU003694"/>
    </source>
</evidence>
<keyword evidence="10 11" id="KW-0012">Acyltransferase</keyword>
<evidence type="ECO:0000313" key="16">
    <source>
        <dbReference type="Proteomes" id="UP000317778"/>
    </source>
</evidence>
<evidence type="ECO:0000256" key="6">
    <source>
        <dbReference type="ARBA" id="ARBA00022679"/>
    </source>
</evidence>
<dbReference type="EMBL" id="NJBO01000002">
    <property type="protein sequence ID" value="TKJ43871.1"/>
    <property type="molecule type" value="Genomic_DNA"/>
</dbReference>
<evidence type="ECO:0000256" key="2">
    <source>
        <dbReference type="ARBA" id="ARBA00008467"/>
    </source>
</evidence>
<dbReference type="NCBIfam" id="NF005589">
    <property type="entry name" value="PRK07314.1"/>
    <property type="match status" value="1"/>
</dbReference>
<dbReference type="PANTHER" id="PTHR11712">
    <property type="entry name" value="POLYKETIDE SYNTHASE-RELATED"/>
    <property type="match status" value="1"/>
</dbReference>
<reference evidence="15 16" key="1">
    <citation type="submission" date="2017-06" db="EMBL/GenBank/DDBJ databases">
        <title>Novel microbial phyla capable of carbon fixation and sulfur reduction in deep-sea sediments.</title>
        <authorList>
            <person name="Huang J."/>
            <person name="Baker B."/>
            <person name="Wang Y."/>
        </authorList>
    </citation>
    <scope>NUCLEOTIDE SEQUENCE [LARGE SCALE GENOMIC DNA]</scope>
    <source>
        <strain evidence="15">B3_TA06</strain>
    </source>
</reference>
<dbReference type="InterPro" id="IPR016039">
    <property type="entry name" value="Thiolase-like"/>
</dbReference>
<dbReference type="InterPro" id="IPR000794">
    <property type="entry name" value="Beta-ketoacyl_synthase"/>
</dbReference>
<evidence type="ECO:0000256" key="9">
    <source>
        <dbReference type="ARBA" id="ARBA00023160"/>
    </source>
</evidence>
<dbReference type="Gene3D" id="3.40.47.10">
    <property type="match status" value="1"/>
</dbReference>
<dbReference type="Pfam" id="PF02801">
    <property type="entry name" value="Ketoacyl-synt_C"/>
    <property type="match status" value="1"/>
</dbReference>
<evidence type="ECO:0000256" key="10">
    <source>
        <dbReference type="ARBA" id="ARBA00023315"/>
    </source>
</evidence>
<evidence type="ECO:0000256" key="3">
    <source>
        <dbReference type="ARBA" id="ARBA00012356"/>
    </source>
</evidence>
<gene>
    <name evidence="15" type="primary">fabF</name>
    <name evidence="15" type="ORF">CEE36_01780</name>
</gene>
<dbReference type="SMART" id="SM00825">
    <property type="entry name" value="PKS_KS"/>
    <property type="match status" value="1"/>
</dbReference>
<dbReference type="SUPFAM" id="SSF53901">
    <property type="entry name" value="Thiolase-like"/>
    <property type="match status" value="2"/>
</dbReference>
<dbReference type="Proteomes" id="UP000317778">
    <property type="component" value="Unassembled WGS sequence"/>
</dbReference>
<dbReference type="InterPro" id="IPR014031">
    <property type="entry name" value="Ketoacyl_synth_C"/>
</dbReference>
<protein>
    <recommendedName>
        <fullName evidence="4 11">3-oxoacyl-[acyl-carrier-protein] synthase 2</fullName>
        <ecNumber evidence="3 11">2.3.1.179</ecNumber>
    </recommendedName>
</protein>
<dbReference type="EC" id="2.3.1.179" evidence="3 11"/>
<organism evidence="15 16">
    <name type="scientific">candidate division TA06 bacterium B3_TA06</name>
    <dbReference type="NCBI Taxonomy" id="2012487"/>
    <lineage>
        <taxon>Bacteria</taxon>
        <taxon>Bacteria division TA06</taxon>
    </lineage>
</organism>
<evidence type="ECO:0000256" key="5">
    <source>
        <dbReference type="ARBA" id="ARBA00022516"/>
    </source>
</evidence>
<evidence type="ECO:0000256" key="12">
    <source>
        <dbReference type="PIRSR" id="PIRSR000447-1"/>
    </source>
</evidence>
<dbReference type="PIRSF" id="PIRSF000447">
    <property type="entry name" value="KAS_II"/>
    <property type="match status" value="1"/>
</dbReference>
<dbReference type="AlphaFoldDB" id="A0A532V9M8"/>
<evidence type="ECO:0000256" key="8">
    <source>
        <dbReference type="ARBA" id="ARBA00023098"/>
    </source>
</evidence>
<keyword evidence="7" id="KW-0276">Fatty acid metabolism</keyword>
<comment type="catalytic activity">
    <reaction evidence="11">
        <text>(9Z)-hexadecenoyl-[ACP] + malonyl-[ACP] + H(+) = 3-oxo-(11Z)-octadecenoyl-[ACP] + holo-[ACP] + CO2</text>
        <dbReference type="Rhea" id="RHEA:55040"/>
        <dbReference type="Rhea" id="RHEA-COMP:9623"/>
        <dbReference type="Rhea" id="RHEA-COMP:9685"/>
        <dbReference type="Rhea" id="RHEA-COMP:10800"/>
        <dbReference type="Rhea" id="RHEA-COMP:14074"/>
        <dbReference type="ChEBI" id="CHEBI:15378"/>
        <dbReference type="ChEBI" id="CHEBI:16526"/>
        <dbReference type="ChEBI" id="CHEBI:64479"/>
        <dbReference type="ChEBI" id="CHEBI:78449"/>
        <dbReference type="ChEBI" id="CHEBI:83989"/>
        <dbReference type="ChEBI" id="CHEBI:138538"/>
        <dbReference type="EC" id="2.3.1.179"/>
    </reaction>
</comment>
<dbReference type="PANTHER" id="PTHR11712:SF336">
    <property type="entry name" value="3-OXOACYL-[ACYL-CARRIER-PROTEIN] SYNTHASE, MITOCHONDRIAL"/>
    <property type="match status" value="1"/>
</dbReference>
<dbReference type="GO" id="GO:0005829">
    <property type="term" value="C:cytosol"/>
    <property type="evidence" value="ECO:0007669"/>
    <property type="project" value="TreeGrafter"/>
</dbReference>
<dbReference type="InterPro" id="IPR017568">
    <property type="entry name" value="3-oxoacyl-ACP_synth-2"/>
</dbReference>
<comment type="function">
    <text evidence="11">Involved in the type II fatty acid elongation cycle. Catalyzes the elongation of a wide range of acyl-ACP by the addition of two carbons from malonyl-ACP to an acyl acceptor. Can efficiently catalyze the conversion of palmitoleoyl-ACP (cis-hexadec-9-enoyl-ACP) to cis-vaccenoyl-ACP (cis-octadec-11-enoyl-ACP), an essential step in the thermal regulation of fatty acid composition.</text>
</comment>
<accession>A0A532V9M8</accession>
<keyword evidence="8" id="KW-0443">Lipid metabolism</keyword>
<evidence type="ECO:0000256" key="7">
    <source>
        <dbReference type="ARBA" id="ARBA00022832"/>
    </source>
</evidence>
<dbReference type="InterPro" id="IPR018201">
    <property type="entry name" value="Ketoacyl_synth_AS"/>
</dbReference>
<evidence type="ECO:0000313" key="15">
    <source>
        <dbReference type="EMBL" id="TKJ43871.1"/>
    </source>
</evidence>
<dbReference type="PROSITE" id="PS52004">
    <property type="entry name" value="KS3_2"/>
    <property type="match status" value="1"/>
</dbReference>
<feature type="domain" description="Ketosynthase family 3 (KS3)" evidence="14">
    <location>
        <begin position="2"/>
        <end position="410"/>
    </location>
</feature>
<dbReference type="UniPathway" id="UPA00094"/>
<dbReference type="PROSITE" id="PS00606">
    <property type="entry name" value="KS3_1"/>
    <property type="match status" value="1"/>
</dbReference>
<comment type="pathway">
    <text evidence="1 11">Lipid metabolism; fatty acid biosynthesis.</text>
</comment>
<keyword evidence="9 11" id="KW-0275">Fatty acid biosynthesis</keyword>
<sequence>MDRRVVVTGVGLLTSLGHDVPATWEKLLAGENGIRRIRGFDPSDLDAQIAAEVLDFDPVKRIDFKQARRMDRFSQFALWTAKEAVPDSGIEFGKENPERCGALIGVGMGGIIVWETEHEKFLERGPKRVSPFLIPMMIPDMASGLISIEYGIRGPNFCTVSACASGAHALGESFELIKQDKAEVMITGGTEAAITRFSVAGFTNMRAISRRNDEPERASRPFDADRDGFVIAEGAGILVLEELEHARKRSAKIYAELAGYGLSGDAFHMTAPDPEGKGPQLAMRMALDEAELNLQDVDYINAHGTSTELNDRMETRAIRSVFGNHADKLWVSSSKSMIGHLLGGAGGAEAVITALTVKEGKVHPTRNLERPGEGCDLDYIPKQAREKEIKVALSNSFGFGGHNVTLAFKKFEE</sequence>
<evidence type="ECO:0000259" key="14">
    <source>
        <dbReference type="PROSITE" id="PS52004"/>
    </source>
</evidence>
<dbReference type="Pfam" id="PF00109">
    <property type="entry name" value="ketoacyl-synt"/>
    <property type="match status" value="1"/>
</dbReference>
<feature type="active site" description="For beta-ketoacyl synthase activity" evidence="12">
    <location>
        <position position="163"/>
    </location>
</feature>
<evidence type="ECO:0000256" key="11">
    <source>
        <dbReference type="PIRNR" id="PIRNR000447"/>
    </source>
</evidence>
<dbReference type="GO" id="GO:0004315">
    <property type="term" value="F:3-oxoacyl-[acyl-carrier-protein] synthase activity"/>
    <property type="evidence" value="ECO:0007669"/>
    <property type="project" value="UniProtKB-UniRule"/>
</dbReference>